<evidence type="ECO:0000313" key="2">
    <source>
        <dbReference type="Proteomes" id="UP000325313"/>
    </source>
</evidence>
<proteinExistence type="predicted"/>
<sequence length="335" mass="38996">MKQAATIQRHLEYPYVADIFDVVPLPFTQEMAAPEISSSIPNALRLVRRMGGTPPSFSDYPHSFSIPGHTLDDAHAFVKAMQATVLWIHQKTTRNDLDTVTPDQPKPIGQRTEHLFKIEYRCPCYGHHEPTPNSRKKVKSRKIGCTARFTVSHHVLTKSLRVVWWWDHNHNPYSHEDMAMQRRPHVVNQWLNKQVVAGLGWHAIEKLLSCPDLFQLDESVAVREGCYIRYDHVRHLIRKRIKVLSKKHDNVFSSLRIWNSDLASQGWNTFLPFQESSDDWLFAFQCPWQKEMMITYGTGMLMVDATHNSVSNYCFSDGRKLQNRRESPLFIQEYP</sequence>
<dbReference type="EMBL" id="VDEP01000304">
    <property type="protein sequence ID" value="KAA1109725.1"/>
    <property type="molecule type" value="Genomic_DNA"/>
</dbReference>
<evidence type="ECO:0000313" key="1">
    <source>
        <dbReference type="EMBL" id="KAA1109725.1"/>
    </source>
</evidence>
<dbReference type="PANTHER" id="PTHR48159:SF1">
    <property type="entry name" value="MEMBRANE-ASSOCIATED GIANT PROTEIN ANTIGEN, PUTATIVE-RELATED"/>
    <property type="match status" value="1"/>
</dbReference>
<dbReference type="Proteomes" id="UP000325313">
    <property type="component" value="Unassembled WGS sequence"/>
</dbReference>
<reference evidence="1 2" key="1">
    <citation type="submission" date="2019-05" db="EMBL/GenBank/DDBJ databases">
        <title>Emergence of the Ug99 lineage of the wheat stem rust pathogen through somatic hybridization.</title>
        <authorList>
            <person name="Li F."/>
            <person name="Upadhyaya N.M."/>
            <person name="Sperschneider J."/>
            <person name="Matny O."/>
            <person name="Nguyen-Phuc H."/>
            <person name="Mago R."/>
            <person name="Raley C."/>
            <person name="Miller M.E."/>
            <person name="Silverstein K.A.T."/>
            <person name="Henningsen E."/>
            <person name="Hirsch C.D."/>
            <person name="Visser B."/>
            <person name="Pretorius Z.A."/>
            <person name="Steffenson B.J."/>
            <person name="Schwessinger B."/>
            <person name="Dodds P.N."/>
            <person name="Figueroa M."/>
        </authorList>
    </citation>
    <scope>NUCLEOTIDE SEQUENCE [LARGE SCALE GENOMIC DNA]</scope>
    <source>
        <strain evidence="1 2">Ug99</strain>
    </source>
</reference>
<organism evidence="1 2">
    <name type="scientific">Puccinia graminis f. sp. tritici</name>
    <dbReference type="NCBI Taxonomy" id="56615"/>
    <lineage>
        <taxon>Eukaryota</taxon>
        <taxon>Fungi</taxon>
        <taxon>Dikarya</taxon>
        <taxon>Basidiomycota</taxon>
        <taxon>Pucciniomycotina</taxon>
        <taxon>Pucciniomycetes</taxon>
        <taxon>Pucciniales</taxon>
        <taxon>Pucciniaceae</taxon>
        <taxon>Puccinia</taxon>
    </lineage>
</organism>
<accession>A0A5B0Q9E3</accession>
<gene>
    <name evidence="1" type="ORF">PGTUg99_032978</name>
</gene>
<name>A0A5B0Q9E3_PUCGR</name>
<dbReference type="PANTHER" id="PTHR48159">
    <property type="entry name" value="MULE DOMAIN-CONTAINING PROTEIN"/>
    <property type="match status" value="1"/>
</dbReference>
<dbReference type="AlphaFoldDB" id="A0A5B0Q9E3"/>
<comment type="caution">
    <text evidence="1">The sequence shown here is derived from an EMBL/GenBank/DDBJ whole genome shotgun (WGS) entry which is preliminary data.</text>
</comment>
<protein>
    <submittedName>
        <fullName evidence="1">Uncharacterized protein</fullName>
    </submittedName>
</protein>